<feature type="region of interest" description="Disordered" evidence="1">
    <location>
        <begin position="22"/>
        <end position="58"/>
    </location>
</feature>
<sequence>MSSAYGIGSTSPPPGARVVIVGESRMNASLDSPPQSFKQVDMPGAVPAGGDHAKHTDLNSEKLYKASEETRDAPSDAQWVPIPLRTWFWISYVCVLVAGAIALEVALHYSHKNDGWPTKDNAEKGVLHYVYTLPPVGVTMILVGIWAWTDVEVKRLQPYVDLLHGGSPPQRSLLLDYTRTHNALVWFEATSNRHYIVALASLMALVALSFQPIAAALFSVRDVYKSFPDTSVNNLRAISLNQDEQIQDLTSFLGASGLASASIVYGLGDPEFVHGGYTVGALELPLNLATNGTLKTNTTAILSDPGCRDPDQPVTLNRLSDGSGWNNSATFNGCQYSWQVNNNSVHLFGAQTMSNCTAFDTTDSSFAPAIFWFFTYSPKAMASVTLCAPQITLLNVEATIDLASTNLTQVRPLGNLTVGQGQFSQYAGNITGAPLYGRAYNGLNWTNLISDPFVNARAGAIQLQLPAAVFQNAVQSAEGLTTAFVNNTFASLSATVYRKYLSNVASLLYFVNAPQPISVTVWTFQKRLFLSDVAVHLLSVGMLVLALFGTIMHLLHRHDRRGLRLLHAPGTLASAAAFTAQTPMAELLDGRQRPEDISQALQNLRFRIDPLRMKIVTEGEPGFEEAHSPPGWRRSFFGGTPKNEGPPKNE</sequence>
<evidence type="ECO:0000313" key="4">
    <source>
        <dbReference type="Proteomes" id="UP001201163"/>
    </source>
</evidence>
<evidence type="ECO:0000256" key="2">
    <source>
        <dbReference type="SAM" id="Phobius"/>
    </source>
</evidence>
<evidence type="ECO:0000256" key="1">
    <source>
        <dbReference type="SAM" id="MobiDB-lite"/>
    </source>
</evidence>
<keyword evidence="2" id="KW-1133">Transmembrane helix</keyword>
<dbReference type="Proteomes" id="UP001201163">
    <property type="component" value="Unassembled WGS sequence"/>
</dbReference>
<evidence type="ECO:0000313" key="3">
    <source>
        <dbReference type="EMBL" id="KAH8998101.1"/>
    </source>
</evidence>
<feature type="transmembrane region" description="Helical" evidence="2">
    <location>
        <begin position="534"/>
        <end position="555"/>
    </location>
</feature>
<feature type="transmembrane region" description="Helical" evidence="2">
    <location>
        <begin position="87"/>
        <end position="107"/>
    </location>
</feature>
<keyword evidence="2" id="KW-0812">Transmembrane</keyword>
<keyword evidence="4" id="KW-1185">Reference proteome</keyword>
<dbReference type="EMBL" id="JAKELL010000006">
    <property type="protein sequence ID" value="KAH8998101.1"/>
    <property type="molecule type" value="Genomic_DNA"/>
</dbReference>
<dbReference type="PANTHER" id="PTHR37544">
    <property type="entry name" value="SPRAY-RELATED"/>
    <property type="match status" value="1"/>
</dbReference>
<proteinExistence type="predicted"/>
<feature type="transmembrane region" description="Helical" evidence="2">
    <location>
        <begin position="128"/>
        <end position="148"/>
    </location>
</feature>
<dbReference type="PANTHER" id="PTHR37544:SF3">
    <property type="entry name" value="SPRAY"/>
    <property type="match status" value="1"/>
</dbReference>
<name>A0AAD4QE50_9AGAM</name>
<gene>
    <name evidence="3" type="ORF">EDB92DRAFT_1837938</name>
</gene>
<feature type="compositionally biased region" description="Polar residues" evidence="1">
    <location>
        <begin position="26"/>
        <end position="38"/>
    </location>
</feature>
<dbReference type="Pfam" id="PF11915">
    <property type="entry name" value="DUF3433"/>
    <property type="match status" value="1"/>
</dbReference>
<reference evidence="3" key="1">
    <citation type="submission" date="2022-01" db="EMBL/GenBank/DDBJ databases">
        <title>Comparative genomics reveals a dynamic genome evolution in the ectomycorrhizal milk-cap (Lactarius) mushrooms.</title>
        <authorList>
            <consortium name="DOE Joint Genome Institute"/>
            <person name="Lebreton A."/>
            <person name="Tang N."/>
            <person name="Kuo A."/>
            <person name="LaButti K."/>
            <person name="Drula E."/>
            <person name="Barry K."/>
            <person name="Clum A."/>
            <person name="Lipzen A."/>
            <person name="Mousain D."/>
            <person name="Ng V."/>
            <person name="Wang R."/>
            <person name="Wang X."/>
            <person name="Dai Y."/>
            <person name="Henrissat B."/>
            <person name="Grigoriev I.V."/>
            <person name="Guerin-Laguette A."/>
            <person name="Yu F."/>
            <person name="Martin F.M."/>
        </authorList>
    </citation>
    <scope>NUCLEOTIDE SEQUENCE</scope>
    <source>
        <strain evidence="3">QP</strain>
    </source>
</reference>
<dbReference type="AlphaFoldDB" id="A0AAD4QE50"/>
<accession>A0AAD4QE50</accession>
<comment type="caution">
    <text evidence="3">The sequence shown here is derived from an EMBL/GenBank/DDBJ whole genome shotgun (WGS) entry which is preliminary data.</text>
</comment>
<feature type="transmembrane region" description="Helical" evidence="2">
    <location>
        <begin position="195"/>
        <end position="218"/>
    </location>
</feature>
<dbReference type="InterPro" id="IPR021840">
    <property type="entry name" value="DUF3433"/>
</dbReference>
<organism evidence="3 4">
    <name type="scientific">Lactarius akahatsu</name>
    <dbReference type="NCBI Taxonomy" id="416441"/>
    <lineage>
        <taxon>Eukaryota</taxon>
        <taxon>Fungi</taxon>
        <taxon>Dikarya</taxon>
        <taxon>Basidiomycota</taxon>
        <taxon>Agaricomycotina</taxon>
        <taxon>Agaricomycetes</taxon>
        <taxon>Russulales</taxon>
        <taxon>Russulaceae</taxon>
        <taxon>Lactarius</taxon>
    </lineage>
</organism>
<keyword evidence="2" id="KW-0472">Membrane</keyword>
<feature type="region of interest" description="Disordered" evidence="1">
    <location>
        <begin position="621"/>
        <end position="650"/>
    </location>
</feature>
<protein>
    <submittedName>
        <fullName evidence="3">Uncharacterized protein</fullName>
    </submittedName>
</protein>